<name>A0AB74J0J4_AURPU</name>
<evidence type="ECO:0000313" key="1">
    <source>
        <dbReference type="EMBL" id="THW45576.1"/>
    </source>
</evidence>
<protein>
    <recommendedName>
        <fullName evidence="3">BTB domain-containing protein</fullName>
    </recommendedName>
</protein>
<organism evidence="1 2">
    <name type="scientific">Aureobasidium pullulans</name>
    <name type="common">Black yeast</name>
    <name type="synonym">Pullularia pullulans</name>
    <dbReference type="NCBI Taxonomy" id="5580"/>
    <lineage>
        <taxon>Eukaryota</taxon>
        <taxon>Fungi</taxon>
        <taxon>Dikarya</taxon>
        <taxon>Ascomycota</taxon>
        <taxon>Pezizomycotina</taxon>
        <taxon>Dothideomycetes</taxon>
        <taxon>Dothideomycetidae</taxon>
        <taxon>Dothideales</taxon>
        <taxon>Saccotheciaceae</taxon>
        <taxon>Aureobasidium</taxon>
    </lineage>
</organism>
<dbReference type="AlphaFoldDB" id="A0AB74J0J4"/>
<reference evidence="1 2" key="1">
    <citation type="submission" date="2018-10" db="EMBL/GenBank/DDBJ databases">
        <title>Fifty Aureobasidium pullulans genomes reveal a recombining polyextremotolerant generalist.</title>
        <authorList>
            <person name="Gostincar C."/>
            <person name="Turk M."/>
            <person name="Zajc J."/>
            <person name="Gunde-Cimerman N."/>
        </authorList>
    </citation>
    <scope>NUCLEOTIDE SEQUENCE [LARGE SCALE GENOMIC DNA]</scope>
    <source>
        <strain evidence="1 2">EXF-10796</strain>
    </source>
</reference>
<accession>A0AB74J0J4</accession>
<proteinExistence type="predicted"/>
<evidence type="ECO:0000313" key="2">
    <source>
        <dbReference type="Proteomes" id="UP000309076"/>
    </source>
</evidence>
<evidence type="ECO:0008006" key="3">
    <source>
        <dbReference type="Google" id="ProtNLM"/>
    </source>
</evidence>
<comment type="caution">
    <text evidence="1">The sequence shown here is derived from an EMBL/GenBank/DDBJ whole genome shotgun (WGS) entry which is preliminary data.</text>
</comment>
<dbReference type="Proteomes" id="UP000309076">
    <property type="component" value="Unassembled WGS sequence"/>
</dbReference>
<dbReference type="EMBL" id="QZAM01000068">
    <property type="protein sequence ID" value="THW45576.1"/>
    <property type="molecule type" value="Genomic_DNA"/>
</dbReference>
<sequence>MNHLIEESLCIRLIEDKLYFHLSKGTLYLRCAEILQICLVEETLNNDLVEEAFYDCLIKDLTSNCLVEEVSSKRLVEAVFGDHLITETLDRLTEDNLEIRLFEDFHNRIFPSTRTDPDTTSSSQIQAPFEVTYTGYHDPGQDHTLYPEYFFTTVSDPITNTTTGCLFYHVYVPHNRWPSIWTYCQDPTFAIKMAYYSWDRPSWGLELRHQYQEDGQKCDDESSDDCTTVHAFVSVDSNTPGFTSNGGGFSNTDYYKGPAYADVTFRCTGDCGVVSTEKIEPYHINGQ</sequence>
<gene>
    <name evidence="1" type="ORF">D6D21_04328</name>
</gene>